<evidence type="ECO:0000259" key="2">
    <source>
        <dbReference type="Pfam" id="PF13460"/>
    </source>
</evidence>
<organism evidence="3 4">
    <name type="scientific">Aspergillus keveii</name>
    <dbReference type="NCBI Taxonomy" id="714993"/>
    <lineage>
        <taxon>Eukaryota</taxon>
        <taxon>Fungi</taxon>
        <taxon>Dikarya</taxon>
        <taxon>Ascomycota</taxon>
        <taxon>Pezizomycotina</taxon>
        <taxon>Eurotiomycetes</taxon>
        <taxon>Eurotiomycetidae</taxon>
        <taxon>Eurotiales</taxon>
        <taxon>Aspergillaceae</taxon>
        <taxon>Aspergillus</taxon>
        <taxon>Aspergillus subgen. Nidulantes</taxon>
    </lineage>
</organism>
<name>A0ABR4GMA9_9EURO</name>
<dbReference type="Gene3D" id="3.40.50.720">
    <property type="entry name" value="NAD(P)-binding Rossmann-like Domain"/>
    <property type="match status" value="1"/>
</dbReference>
<dbReference type="Pfam" id="PF13460">
    <property type="entry name" value="NAD_binding_10"/>
    <property type="match status" value="1"/>
</dbReference>
<dbReference type="EMBL" id="JBFTWV010000004">
    <property type="protein sequence ID" value="KAL2800151.1"/>
    <property type="molecule type" value="Genomic_DNA"/>
</dbReference>
<dbReference type="Proteomes" id="UP001610563">
    <property type="component" value="Unassembled WGS sequence"/>
</dbReference>
<dbReference type="InterPro" id="IPR051606">
    <property type="entry name" value="Polyketide_Oxido-like"/>
</dbReference>
<evidence type="ECO:0000256" key="1">
    <source>
        <dbReference type="ARBA" id="ARBA00038376"/>
    </source>
</evidence>
<evidence type="ECO:0000313" key="3">
    <source>
        <dbReference type="EMBL" id="KAL2800151.1"/>
    </source>
</evidence>
<comment type="caution">
    <text evidence="3">The sequence shown here is derived from an EMBL/GenBank/DDBJ whole genome shotgun (WGS) entry which is preliminary data.</text>
</comment>
<gene>
    <name evidence="3" type="ORF">BJX66DRAFT_332297</name>
</gene>
<proteinExistence type="inferred from homology"/>
<protein>
    <recommendedName>
        <fullName evidence="2">NAD(P)-binding domain-containing protein</fullName>
    </recommendedName>
</protein>
<dbReference type="SUPFAM" id="SSF51735">
    <property type="entry name" value="NAD(P)-binding Rossmann-fold domains"/>
    <property type="match status" value="1"/>
</dbReference>
<dbReference type="InterPro" id="IPR036291">
    <property type="entry name" value="NAD(P)-bd_dom_sf"/>
</dbReference>
<sequence>MPDSLHILALGATGPSGVPFCHDALARGHTLMIYGRNPQKLPASISQHPKVTLIQGKCSDEAQLERAANCGASVFVSFLGPIAEQQGFPMFTAYKFLIPLLLKYQCTRALILCTPAFDAPEDRNSPFWDQVRAGIQSHIPLSFQEMKTLGNYMSSIPTDDLKWSMFQVPHLTDDEAKPVNEAWVCDENRGVSLSRPSLAVWVLDEIEKGGVGWESSRVE</sequence>
<accession>A0ABR4GMA9</accession>
<comment type="similarity">
    <text evidence="1">Belongs to the avfA family.</text>
</comment>
<feature type="domain" description="NAD(P)-binding" evidence="2">
    <location>
        <begin position="11"/>
        <end position="206"/>
    </location>
</feature>
<dbReference type="PANTHER" id="PTHR43355">
    <property type="entry name" value="FLAVIN REDUCTASE (NADPH)"/>
    <property type="match status" value="1"/>
</dbReference>
<evidence type="ECO:0000313" key="4">
    <source>
        <dbReference type="Proteomes" id="UP001610563"/>
    </source>
</evidence>
<dbReference type="InterPro" id="IPR016040">
    <property type="entry name" value="NAD(P)-bd_dom"/>
</dbReference>
<reference evidence="3 4" key="1">
    <citation type="submission" date="2024-07" db="EMBL/GenBank/DDBJ databases">
        <title>Section-level genome sequencing and comparative genomics of Aspergillus sections Usti and Cavernicolus.</title>
        <authorList>
            <consortium name="Lawrence Berkeley National Laboratory"/>
            <person name="Nybo J.L."/>
            <person name="Vesth T.C."/>
            <person name="Theobald S."/>
            <person name="Frisvad J.C."/>
            <person name="Larsen T.O."/>
            <person name="Kjaerboelling I."/>
            <person name="Rothschild-Mancinelli K."/>
            <person name="Lyhne E.K."/>
            <person name="Kogle M.E."/>
            <person name="Barry K."/>
            <person name="Clum A."/>
            <person name="Na H."/>
            <person name="Ledsgaard L."/>
            <person name="Lin J."/>
            <person name="Lipzen A."/>
            <person name="Kuo A."/>
            <person name="Riley R."/>
            <person name="Mondo S."/>
            <person name="Labutti K."/>
            <person name="Haridas S."/>
            <person name="Pangalinan J."/>
            <person name="Salamov A.A."/>
            <person name="Simmons B.A."/>
            <person name="Magnuson J.K."/>
            <person name="Chen J."/>
            <person name="Drula E."/>
            <person name="Henrissat B."/>
            <person name="Wiebenga A."/>
            <person name="Lubbers R.J."/>
            <person name="Gomes A.C."/>
            <person name="Makela M.R."/>
            <person name="Stajich J."/>
            <person name="Grigoriev I.V."/>
            <person name="Mortensen U.H."/>
            <person name="De Vries R.P."/>
            <person name="Baker S.E."/>
            <person name="Andersen M.R."/>
        </authorList>
    </citation>
    <scope>NUCLEOTIDE SEQUENCE [LARGE SCALE GENOMIC DNA]</scope>
    <source>
        <strain evidence="3 4">CBS 209.92</strain>
    </source>
</reference>
<keyword evidence="4" id="KW-1185">Reference proteome</keyword>
<dbReference type="PANTHER" id="PTHR43355:SF2">
    <property type="entry name" value="FLAVIN REDUCTASE (NADPH)"/>
    <property type="match status" value="1"/>
</dbReference>